<feature type="transmembrane region" description="Helical" evidence="1">
    <location>
        <begin position="6"/>
        <end position="27"/>
    </location>
</feature>
<gene>
    <name evidence="2" type="ORF">J2Z66_004323</name>
</gene>
<accession>A0ABS4J060</accession>
<protein>
    <submittedName>
        <fullName evidence="2">Membrane protein CcdC involved in cytochrome C biogenesis</fullName>
    </submittedName>
</protein>
<dbReference type="PIRSF" id="PIRSF021441">
    <property type="entry name" value="DUF1453"/>
    <property type="match status" value="1"/>
</dbReference>
<evidence type="ECO:0000313" key="2">
    <source>
        <dbReference type="EMBL" id="MBP1992710.1"/>
    </source>
</evidence>
<keyword evidence="1" id="KW-0472">Membrane</keyword>
<dbReference type="InterPro" id="IPR031306">
    <property type="entry name" value="CcdC"/>
</dbReference>
<keyword evidence="1" id="KW-1133">Transmembrane helix</keyword>
<dbReference type="Pfam" id="PF07301">
    <property type="entry name" value="DUF1453"/>
    <property type="match status" value="1"/>
</dbReference>
<sequence>MPTTSYLHMILLLGSLGAALGVTFIRLRAANKPVNVMKIIMPPLGMSTGFLMFLAPMMRIPVSWALCAFLVGSVVFAYPLIRTSRFHSINGHIYLRRSKAFVWILLLLLVVRLSLHEYIESYVTTFQTAAIFFILAFGMLLPWRISMYIQFRKLQAHTEIPIPKNG</sequence>
<evidence type="ECO:0000256" key="1">
    <source>
        <dbReference type="SAM" id="Phobius"/>
    </source>
</evidence>
<feature type="transmembrane region" description="Helical" evidence="1">
    <location>
        <begin position="125"/>
        <end position="143"/>
    </location>
</feature>
<keyword evidence="3" id="KW-1185">Reference proteome</keyword>
<name>A0ABS4J060_9BACL</name>
<evidence type="ECO:0000313" key="3">
    <source>
        <dbReference type="Proteomes" id="UP001519287"/>
    </source>
</evidence>
<feature type="transmembrane region" description="Helical" evidence="1">
    <location>
        <begin position="39"/>
        <end position="56"/>
    </location>
</feature>
<dbReference type="EMBL" id="JAGGLB010000015">
    <property type="protein sequence ID" value="MBP1992710.1"/>
    <property type="molecule type" value="Genomic_DNA"/>
</dbReference>
<dbReference type="PANTHER" id="PTHR39164:SF1">
    <property type="entry name" value="PROTEIN CCDC"/>
    <property type="match status" value="1"/>
</dbReference>
<dbReference type="Proteomes" id="UP001519287">
    <property type="component" value="Unassembled WGS sequence"/>
</dbReference>
<dbReference type="InterPro" id="IPR058247">
    <property type="entry name" value="DUF1453"/>
</dbReference>
<comment type="caution">
    <text evidence="2">The sequence shown here is derived from an EMBL/GenBank/DDBJ whole genome shotgun (WGS) entry which is preliminary data.</text>
</comment>
<dbReference type="RefSeq" id="WP_312894678.1">
    <property type="nucleotide sequence ID" value="NZ_JAGGLB010000015.1"/>
</dbReference>
<dbReference type="PANTHER" id="PTHR39164">
    <property type="entry name" value="PROTEIN CCDC"/>
    <property type="match status" value="1"/>
</dbReference>
<organism evidence="2 3">
    <name type="scientific">Paenibacillus eucommiae</name>
    <dbReference type="NCBI Taxonomy" id="1355755"/>
    <lineage>
        <taxon>Bacteria</taxon>
        <taxon>Bacillati</taxon>
        <taxon>Bacillota</taxon>
        <taxon>Bacilli</taxon>
        <taxon>Bacillales</taxon>
        <taxon>Paenibacillaceae</taxon>
        <taxon>Paenibacillus</taxon>
    </lineage>
</organism>
<feature type="transmembrane region" description="Helical" evidence="1">
    <location>
        <begin position="101"/>
        <end position="119"/>
    </location>
</feature>
<reference evidence="2 3" key="1">
    <citation type="submission" date="2021-03" db="EMBL/GenBank/DDBJ databases">
        <title>Genomic Encyclopedia of Type Strains, Phase IV (KMG-IV): sequencing the most valuable type-strain genomes for metagenomic binning, comparative biology and taxonomic classification.</title>
        <authorList>
            <person name="Goeker M."/>
        </authorList>
    </citation>
    <scope>NUCLEOTIDE SEQUENCE [LARGE SCALE GENOMIC DNA]</scope>
    <source>
        <strain evidence="2 3">DSM 26048</strain>
    </source>
</reference>
<keyword evidence="1" id="KW-0812">Transmembrane</keyword>
<proteinExistence type="predicted"/>
<feature type="transmembrane region" description="Helical" evidence="1">
    <location>
        <begin position="62"/>
        <end position="81"/>
    </location>
</feature>